<keyword evidence="5" id="KW-0539">Nucleus</keyword>
<keyword evidence="4" id="KW-0804">Transcription</keyword>
<evidence type="ECO:0000256" key="5">
    <source>
        <dbReference type="ARBA" id="ARBA00023242"/>
    </source>
</evidence>
<evidence type="ECO:0000256" key="4">
    <source>
        <dbReference type="ARBA" id="ARBA00023163"/>
    </source>
</evidence>
<accession>A0A251S8N6</accession>
<dbReference type="PANTHER" id="PTHR31384:SF79">
    <property type="entry name" value="AUXIN RESPONSE FACTOR 2"/>
    <property type="match status" value="1"/>
</dbReference>
<evidence type="ECO:0000313" key="7">
    <source>
        <dbReference type="EMBL" id="OTF94922.1"/>
    </source>
</evidence>
<evidence type="ECO:0000256" key="3">
    <source>
        <dbReference type="ARBA" id="ARBA00023125"/>
    </source>
</evidence>
<keyword evidence="8" id="KW-1185">Reference proteome</keyword>
<name>A0A251S8N6_HELAN</name>
<dbReference type="Gene3D" id="2.40.330.10">
    <property type="entry name" value="DNA-binding pseudobarrel domain"/>
    <property type="match status" value="1"/>
</dbReference>
<keyword evidence="3 7" id="KW-0238">DNA-binding</keyword>
<dbReference type="GO" id="GO:0009725">
    <property type="term" value="P:response to hormone"/>
    <property type="evidence" value="ECO:0007669"/>
    <property type="project" value="InterPro"/>
</dbReference>
<evidence type="ECO:0000313" key="8">
    <source>
        <dbReference type="Proteomes" id="UP000215914"/>
    </source>
</evidence>
<dbReference type="PANTHER" id="PTHR31384">
    <property type="entry name" value="AUXIN RESPONSE FACTOR 4-RELATED"/>
    <property type="match status" value="1"/>
</dbReference>
<gene>
    <name evidence="7" type="ORF">HannXRQ_Chr15g0477401</name>
</gene>
<dbReference type="EMBL" id="CM007904">
    <property type="protein sequence ID" value="OTF94922.1"/>
    <property type="molecule type" value="Genomic_DNA"/>
</dbReference>
<dbReference type="InterPro" id="IPR044835">
    <property type="entry name" value="ARF_plant"/>
</dbReference>
<dbReference type="SUPFAM" id="SSF101936">
    <property type="entry name" value="DNA-binding pseudobarrel domain"/>
    <property type="match status" value="1"/>
</dbReference>
<feature type="signal peptide" evidence="6">
    <location>
        <begin position="1"/>
        <end position="26"/>
    </location>
</feature>
<sequence length="132" mass="14647">MFIDICFLICFWVIELLLFCLDFGNAAHPNAPLIRRSVKILCKVVTVQLKAEPDTDEVFAQTTLIPVSDQDVTASKDSAPPSEPQFRVHSFCKTLTASDTSTHGGFLVLRRHADECLPPLVSSLLERIAFLS</sequence>
<dbReference type="Proteomes" id="UP000215914">
    <property type="component" value="Chromosome 15"/>
</dbReference>
<comment type="subcellular location">
    <subcellularLocation>
        <location evidence="1">Nucleus</location>
    </subcellularLocation>
</comment>
<evidence type="ECO:0000256" key="1">
    <source>
        <dbReference type="ARBA" id="ARBA00004123"/>
    </source>
</evidence>
<keyword evidence="6" id="KW-0732">Signal</keyword>
<dbReference type="GO" id="GO:0003677">
    <property type="term" value="F:DNA binding"/>
    <property type="evidence" value="ECO:0007669"/>
    <property type="project" value="UniProtKB-KW"/>
</dbReference>
<dbReference type="InParanoid" id="A0A251S8N6"/>
<dbReference type="AlphaFoldDB" id="A0A251S8N6"/>
<feature type="chain" id="PRO_5012806691" evidence="6">
    <location>
        <begin position="27"/>
        <end position="132"/>
    </location>
</feature>
<evidence type="ECO:0000256" key="2">
    <source>
        <dbReference type="ARBA" id="ARBA00023015"/>
    </source>
</evidence>
<proteinExistence type="predicted"/>
<dbReference type="GO" id="GO:0005634">
    <property type="term" value="C:nucleus"/>
    <property type="evidence" value="ECO:0007669"/>
    <property type="project" value="UniProtKB-SubCell"/>
</dbReference>
<organism evidence="7 8">
    <name type="scientific">Helianthus annuus</name>
    <name type="common">Common sunflower</name>
    <dbReference type="NCBI Taxonomy" id="4232"/>
    <lineage>
        <taxon>Eukaryota</taxon>
        <taxon>Viridiplantae</taxon>
        <taxon>Streptophyta</taxon>
        <taxon>Embryophyta</taxon>
        <taxon>Tracheophyta</taxon>
        <taxon>Spermatophyta</taxon>
        <taxon>Magnoliopsida</taxon>
        <taxon>eudicotyledons</taxon>
        <taxon>Gunneridae</taxon>
        <taxon>Pentapetalae</taxon>
        <taxon>asterids</taxon>
        <taxon>campanulids</taxon>
        <taxon>Asterales</taxon>
        <taxon>Asteraceae</taxon>
        <taxon>Asteroideae</taxon>
        <taxon>Heliantheae alliance</taxon>
        <taxon>Heliantheae</taxon>
        <taxon>Helianthus</taxon>
    </lineage>
</organism>
<reference evidence="8" key="1">
    <citation type="journal article" date="2017" name="Nature">
        <title>The sunflower genome provides insights into oil metabolism, flowering and Asterid evolution.</title>
        <authorList>
            <person name="Badouin H."/>
            <person name="Gouzy J."/>
            <person name="Grassa C.J."/>
            <person name="Murat F."/>
            <person name="Staton S.E."/>
            <person name="Cottret L."/>
            <person name="Lelandais-Briere C."/>
            <person name="Owens G.L."/>
            <person name="Carrere S."/>
            <person name="Mayjonade B."/>
            <person name="Legrand L."/>
            <person name="Gill N."/>
            <person name="Kane N.C."/>
            <person name="Bowers J.E."/>
            <person name="Hubner S."/>
            <person name="Bellec A."/>
            <person name="Berard A."/>
            <person name="Berges H."/>
            <person name="Blanchet N."/>
            <person name="Boniface M.C."/>
            <person name="Brunel D."/>
            <person name="Catrice O."/>
            <person name="Chaidir N."/>
            <person name="Claudel C."/>
            <person name="Donnadieu C."/>
            <person name="Faraut T."/>
            <person name="Fievet G."/>
            <person name="Helmstetter N."/>
            <person name="King M."/>
            <person name="Knapp S.J."/>
            <person name="Lai Z."/>
            <person name="Le Paslier M.C."/>
            <person name="Lippi Y."/>
            <person name="Lorenzon L."/>
            <person name="Mandel J.R."/>
            <person name="Marage G."/>
            <person name="Marchand G."/>
            <person name="Marquand E."/>
            <person name="Bret-Mestries E."/>
            <person name="Morien E."/>
            <person name="Nambeesan S."/>
            <person name="Nguyen T."/>
            <person name="Pegot-Espagnet P."/>
            <person name="Pouilly N."/>
            <person name="Raftis F."/>
            <person name="Sallet E."/>
            <person name="Schiex T."/>
            <person name="Thomas J."/>
            <person name="Vandecasteele C."/>
            <person name="Vares D."/>
            <person name="Vear F."/>
            <person name="Vautrin S."/>
            <person name="Crespi M."/>
            <person name="Mangin B."/>
            <person name="Burke J.M."/>
            <person name="Salse J."/>
            <person name="Munos S."/>
            <person name="Vincourt P."/>
            <person name="Rieseberg L.H."/>
            <person name="Langlade N.B."/>
        </authorList>
    </citation>
    <scope>NUCLEOTIDE SEQUENCE [LARGE SCALE GENOMIC DNA]</scope>
    <source>
        <strain evidence="8">cv. SF193</strain>
    </source>
</reference>
<dbReference type="InterPro" id="IPR015300">
    <property type="entry name" value="DNA-bd_pseudobarrel_sf"/>
</dbReference>
<protein>
    <submittedName>
        <fullName evidence="7">Putative DNA-binding pseudobarrel domain-containing protein</fullName>
    </submittedName>
</protein>
<keyword evidence="2" id="KW-0805">Transcription regulation</keyword>
<evidence type="ECO:0000256" key="6">
    <source>
        <dbReference type="SAM" id="SignalP"/>
    </source>
</evidence>
<dbReference type="GO" id="GO:0006355">
    <property type="term" value="P:regulation of DNA-templated transcription"/>
    <property type="evidence" value="ECO:0007669"/>
    <property type="project" value="InterPro"/>
</dbReference>